<dbReference type="EMBL" id="GG673688">
    <property type="protein sequence ID" value="EER15004.1"/>
    <property type="molecule type" value="Genomic_DNA"/>
</dbReference>
<dbReference type="PANTHER" id="PTHR10663">
    <property type="entry name" value="GUANYL-NUCLEOTIDE EXCHANGE FACTOR"/>
    <property type="match status" value="1"/>
</dbReference>
<dbReference type="InterPro" id="IPR011993">
    <property type="entry name" value="PH-like_dom_sf"/>
</dbReference>
<keyword evidence="5" id="KW-1185">Reference proteome</keyword>
<evidence type="ECO:0000313" key="4">
    <source>
        <dbReference type="EMBL" id="EER15004.1"/>
    </source>
</evidence>
<sequence length="837" mass="94194">MSTLSQSPTATTSKADLELRKIIDAGVLRFNNSAKDGIKYLVSAGVLDDDPAEIAEFLAKQENLDKHVIGEYLGKDNEFNIAVLNRFAQLFDYRDLPADEALRLFMCRFAMPGEAQQVYRILERFSTYYAATCSSLNRDQVHILAYALIMLNVDAHNPLVTDKMTRDQFINNTMPEVSPGCTAEELGQMYDRIVAKEFRPDTTPQELMYVRLAKNPQYSADEKNVAASAEDIHRMKKGDNFLKFGRRGRPHPRRVFLSEDESRICWMEPTESRGGRLGSLLNHDAAVPRGRAVVTGGRPATAPPASEVSNGGTGGRSPDATSELMVSGKAMPIAGAGDLATTGVSATHSLRNIRLDEVTGLCVGTSGSSVFRKQWVPETAPPGVDMRMWLRFFHYVLSEREAKIRASADPVKEALEMQRAGAKRLRRWKEEILPNWAKHWTTGAQAGSGTQSRNPEGFRSRGLRMLENATHRIIVSDRQPNEALTFQMFYSGGFALDRGQRLETARTPTLVNLWLEGKVVQWLHTFATREQLEGFLDVATENGYRRMRAHESGPSTVHPQTDAATSVGSHSRFGDSTVICERCRKLAISKKLSTKRTWSEPWENAWIGGGRADTSGEDAMIRKGLLILLSDLIKAFIVYRSDVGYVPGMISLCATVLVNVGPHPVGQVFCTLANLMHQYYFLDVYMVKRRNMKMRFDFLEVLLRERAPFLEKHFSILQLTPEVYFLPWLTSVFTRCMPFHAVCRMWDGFLLLGEAHVFTCALALLWYHEHALMTSGFGGCLEILTSPPDERLFDENKFFDYYMKLPETVVPNERLGAWMAAQRLGEEKTSLFELLFS</sequence>
<evidence type="ECO:0000259" key="2">
    <source>
        <dbReference type="PROSITE" id="PS50086"/>
    </source>
</evidence>
<dbReference type="SUPFAM" id="SSF47923">
    <property type="entry name" value="Ypt/Rab-GAP domain of gyp1p"/>
    <property type="match status" value="2"/>
</dbReference>
<dbReference type="Gene3D" id="1.10.472.80">
    <property type="entry name" value="Ypt/Rab-GAP domain of gyp1p, domain 3"/>
    <property type="match status" value="1"/>
</dbReference>
<dbReference type="OrthoDB" id="18431at2759"/>
<protein>
    <submittedName>
        <fullName evidence="4">Guanyl-nucleotide exchange factor, putative</fullName>
    </submittedName>
</protein>
<dbReference type="GeneID" id="9061888"/>
<dbReference type="AlphaFoldDB" id="C5KK92"/>
<accession>C5KK92</accession>
<feature type="domain" description="SEC7" evidence="3">
    <location>
        <begin position="12"/>
        <end position="196"/>
    </location>
</feature>
<feature type="region of interest" description="Disordered" evidence="1">
    <location>
        <begin position="549"/>
        <end position="569"/>
    </location>
</feature>
<evidence type="ECO:0000256" key="1">
    <source>
        <dbReference type="SAM" id="MobiDB-lite"/>
    </source>
</evidence>
<dbReference type="OMA" id="MLENATH"/>
<dbReference type="Gene3D" id="1.10.8.270">
    <property type="entry name" value="putative rabgap domain of human tbc1 domain family member 14 like domains"/>
    <property type="match status" value="1"/>
</dbReference>
<reference evidence="4 5" key="1">
    <citation type="submission" date="2008-07" db="EMBL/GenBank/DDBJ databases">
        <authorList>
            <person name="El-Sayed N."/>
            <person name="Caler E."/>
            <person name="Inman J."/>
            <person name="Amedeo P."/>
            <person name="Hass B."/>
            <person name="Wortman J."/>
        </authorList>
    </citation>
    <scope>NUCLEOTIDE SEQUENCE [LARGE SCALE GENOMIC DNA]</scope>
    <source>
        <strain evidence="5">ATCC 50983 / TXsc</strain>
    </source>
</reference>
<proteinExistence type="predicted"/>
<dbReference type="GO" id="GO:0005085">
    <property type="term" value="F:guanyl-nucleotide exchange factor activity"/>
    <property type="evidence" value="ECO:0007669"/>
    <property type="project" value="InterPro"/>
</dbReference>
<dbReference type="InterPro" id="IPR035999">
    <property type="entry name" value="Sec7_dom_sf"/>
</dbReference>
<dbReference type="Pfam" id="PF00566">
    <property type="entry name" value="RabGAP-TBC"/>
    <property type="match status" value="1"/>
</dbReference>
<gene>
    <name evidence="4" type="ORF">Pmar_PMAR023327</name>
</gene>
<dbReference type="InParanoid" id="C5KK92"/>
<dbReference type="Gene3D" id="1.10.220.20">
    <property type="match status" value="1"/>
</dbReference>
<dbReference type="RefSeq" id="XP_002783208.1">
    <property type="nucleotide sequence ID" value="XM_002783162.1"/>
</dbReference>
<dbReference type="Gene3D" id="2.30.29.30">
    <property type="entry name" value="Pleckstrin-homology domain (PH domain)/Phosphotyrosine-binding domain (PTB)"/>
    <property type="match status" value="1"/>
</dbReference>
<dbReference type="InterPro" id="IPR000195">
    <property type="entry name" value="Rab-GAP-TBC_dom"/>
</dbReference>
<dbReference type="SMART" id="SM00164">
    <property type="entry name" value="TBC"/>
    <property type="match status" value="1"/>
</dbReference>
<dbReference type="InterPro" id="IPR023394">
    <property type="entry name" value="Sec7_C_sf"/>
</dbReference>
<dbReference type="CDD" id="cd00171">
    <property type="entry name" value="Sec7"/>
    <property type="match status" value="1"/>
</dbReference>
<dbReference type="GO" id="GO:0032012">
    <property type="term" value="P:regulation of ARF protein signal transduction"/>
    <property type="evidence" value="ECO:0007669"/>
    <property type="project" value="InterPro"/>
</dbReference>
<dbReference type="InterPro" id="IPR000904">
    <property type="entry name" value="Sec7_dom"/>
</dbReference>
<feature type="compositionally biased region" description="Polar residues" evidence="1">
    <location>
        <begin position="553"/>
        <end position="569"/>
    </location>
</feature>
<dbReference type="SMART" id="SM00222">
    <property type="entry name" value="Sec7"/>
    <property type="match status" value="1"/>
</dbReference>
<feature type="region of interest" description="Disordered" evidence="1">
    <location>
        <begin position="294"/>
        <end position="320"/>
    </location>
</feature>
<dbReference type="Pfam" id="PF01369">
    <property type="entry name" value="Sec7"/>
    <property type="match status" value="1"/>
</dbReference>
<dbReference type="PROSITE" id="PS50190">
    <property type="entry name" value="SEC7"/>
    <property type="match status" value="1"/>
</dbReference>
<evidence type="ECO:0000259" key="3">
    <source>
        <dbReference type="PROSITE" id="PS50190"/>
    </source>
</evidence>
<dbReference type="PANTHER" id="PTHR10663:SF375">
    <property type="entry name" value="LD29171P"/>
    <property type="match status" value="1"/>
</dbReference>
<dbReference type="SUPFAM" id="SSF48425">
    <property type="entry name" value="Sec7 domain"/>
    <property type="match status" value="1"/>
</dbReference>
<dbReference type="Proteomes" id="UP000007800">
    <property type="component" value="Unassembled WGS sequence"/>
</dbReference>
<dbReference type="InterPro" id="IPR035969">
    <property type="entry name" value="Rab-GAP_TBC_sf"/>
</dbReference>
<organism evidence="5">
    <name type="scientific">Perkinsus marinus (strain ATCC 50983 / TXsc)</name>
    <dbReference type="NCBI Taxonomy" id="423536"/>
    <lineage>
        <taxon>Eukaryota</taxon>
        <taxon>Sar</taxon>
        <taxon>Alveolata</taxon>
        <taxon>Perkinsozoa</taxon>
        <taxon>Perkinsea</taxon>
        <taxon>Perkinsida</taxon>
        <taxon>Perkinsidae</taxon>
        <taxon>Perkinsus</taxon>
    </lineage>
</organism>
<name>C5KK92_PERM5</name>
<evidence type="ECO:0000313" key="5">
    <source>
        <dbReference type="Proteomes" id="UP000007800"/>
    </source>
</evidence>
<dbReference type="PROSITE" id="PS50086">
    <property type="entry name" value="TBC_RABGAP"/>
    <property type="match status" value="1"/>
</dbReference>
<dbReference type="Gene3D" id="1.10.1000.11">
    <property type="entry name" value="Arf Nucleotide-binding Site Opener,domain 2"/>
    <property type="match status" value="1"/>
</dbReference>
<feature type="domain" description="Rab-GAP TBC" evidence="2">
    <location>
        <begin position="512"/>
        <end position="753"/>
    </location>
</feature>